<dbReference type="Proteomes" id="UP000186102">
    <property type="component" value="Unassembled WGS sequence"/>
</dbReference>
<dbReference type="RefSeq" id="WP_075366327.1">
    <property type="nucleotide sequence ID" value="NZ_MLBF01000040.1"/>
</dbReference>
<sequence>MALSLIMVGQNVIGEASERRAIETHDCVMEELALVQEELYLAREERDRMKQLMSEIHKQTKGRSCKPPRLVFMLRNNYVIAPNLPRINANRKHLIRP</sequence>
<accession>A0A1Q8QMW6</accession>
<protein>
    <submittedName>
        <fullName evidence="1">Uncharacterized protein</fullName>
    </submittedName>
</protein>
<gene>
    <name evidence="1" type="ORF">DSOL_3904</name>
</gene>
<dbReference type="STRING" id="1888891.DSOL_3904"/>
<evidence type="ECO:0000313" key="1">
    <source>
        <dbReference type="EMBL" id="OLN28669.1"/>
    </source>
</evidence>
<comment type="caution">
    <text evidence="1">The sequence shown here is derived from an EMBL/GenBank/DDBJ whole genome shotgun (WGS) entry which is preliminary data.</text>
</comment>
<keyword evidence="2" id="KW-1185">Reference proteome</keyword>
<dbReference type="AlphaFoldDB" id="A0A1Q8QMW6"/>
<organism evidence="1 2">
    <name type="scientific">Desulfosporosinus metallidurans</name>
    <dbReference type="NCBI Taxonomy" id="1888891"/>
    <lineage>
        <taxon>Bacteria</taxon>
        <taxon>Bacillati</taxon>
        <taxon>Bacillota</taxon>
        <taxon>Clostridia</taxon>
        <taxon>Eubacteriales</taxon>
        <taxon>Desulfitobacteriaceae</taxon>
        <taxon>Desulfosporosinus</taxon>
    </lineage>
</organism>
<proteinExistence type="predicted"/>
<dbReference type="EMBL" id="MLBF01000040">
    <property type="protein sequence ID" value="OLN28669.1"/>
    <property type="molecule type" value="Genomic_DNA"/>
</dbReference>
<reference evidence="1 2" key="1">
    <citation type="submission" date="2016-09" db="EMBL/GenBank/DDBJ databases">
        <title>Complete genome of Desulfosporosinus sp. OL.</title>
        <authorList>
            <person name="Mardanov A."/>
            <person name="Beletsky A."/>
            <person name="Panova A."/>
            <person name="Karnachuk O."/>
            <person name="Ravin N."/>
        </authorList>
    </citation>
    <scope>NUCLEOTIDE SEQUENCE [LARGE SCALE GENOMIC DNA]</scope>
    <source>
        <strain evidence="1 2">OL</strain>
    </source>
</reference>
<evidence type="ECO:0000313" key="2">
    <source>
        <dbReference type="Proteomes" id="UP000186102"/>
    </source>
</evidence>
<name>A0A1Q8QMW6_9FIRM</name>